<comment type="caution">
    <text evidence="1">The sequence shown here is derived from an EMBL/GenBank/DDBJ whole genome shotgun (WGS) entry which is preliminary data.</text>
</comment>
<reference evidence="1 2" key="1">
    <citation type="submission" date="2021-07" db="EMBL/GenBank/DDBJ databases">
        <authorList>
            <person name="Palmer J.M."/>
        </authorList>
    </citation>
    <scope>NUCLEOTIDE SEQUENCE [LARGE SCALE GENOMIC DNA]</scope>
    <source>
        <strain evidence="1 2">AT_MEX2019</strain>
        <tissue evidence="1">Muscle</tissue>
    </source>
</reference>
<dbReference type="Proteomes" id="UP001345963">
    <property type="component" value="Unassembled WGS sequence"/>
</dbReference>
<keyword evidence="2" id="KW-1185">Reference proteome</keyword>
<protein>
    <submittedName>
        <fullName evidence="1">Uncharacterized protein</fullName>
    </submittedName>
</protein>
<dbReference type="EMBL" id="JAHUTI010012966">
    <property type="protein sequence ID" value="MED6236845.1"/>
    <property type="molecule type" value="Genomic_DNA"/>
</dbReference>
<evidence type="ECO:0000313" key="1">
    <source>
        <dbReference type="EMBL" id="MED6236845.1"/>
    </source>
</evidence>
<evidence type="ECO:0000313" key="2">
    <source>
        <dbReference type="Proteomes" id="UP001345963"/>
    </source>
</evidence>
<proteinExistence type="predicted"/>
<sequence>MSESAILKLSFPSLKDQRPPLIKHICKVITIPEVDWVTFNQDPNKHEACHLSAPYCQLCLVSFTRFRNNDPAQFPFDFKMNLYISCRLRKTIRSSQTTFWFQMNTTFINSFN</sequence>
<accession>A0ABU7AH56</accession>
<gene>
    <name evidence="1" type="ORF">ATANTOWER_015082</name>
</gene>
<name>A0ABU7AH56_9TELE</name>
<organism evidence="1 2">
    <name type="scientific">Ataeniobius toweri</name>
    <dbReference type="NCBI Taxonomy" id="208326"/>
    <lineage>
        <taxon>Eukaryota</taxon>
        <taxon>Metazoa</taxon>
        <taxon>Chordata</taxon>
        <taxon>Craniata</taxon>
        <taxon>Vertebrata</taxon>
        <taxon>Euteleostomi</taxon>
        <taxon>Actinopterygii</taxon>
        <taxon>Neopterygii</taxon>
        <taxon>Teleostei</taxon>
        <taxon>Neoteleostei</taxon>
        <taxon>Acanthomorphata</taxon>
        <taxon>Ovalentaria</taxon>
        <taxon>Atherinomorphae</taxon>
        <taxon>Cyprinodontiformes</taxon>
        <taxon>Goodeidae</taxon>
        <taxon>Ataeniobius</taxon>
    </lineage>
</organism>